<sequence>MANVKVCPNQPTNQATNRQGKNNMSPTRVVGDIKTNRQGKNNMSPTRVVGDIKTNRQGKKNMSPTIVVGDILRKKDVYIAQEEQLK</sequence>
<comment type="caution">
    <text evidence="2">The sequence shown here is derived from an EMBL/GenBank/DDBJ whole genome shotgun (WGS) entry which is preliminary data.</text>
</comment>
<feature type="compositionally biased region" description="Polar residues" evidence="1">
    <location>
        <begin position="9"/>
        <end position="26"/>
    </location>
</feature>
<evidence type="ECO:0000313" key="2">
    <source>
        <dbReference type="EMBL" id="KAH3727252.1"/>
    </source>
</evidence>
<dbReference type="EMBL" id="JAIWYP010000012">
    <property type="protein sequence ID" value="KAH3727252.1"/>
    <property type="molecule type" value="Genomic_DNA"/>
</dbReference>
<accession>A0A9D4CMJ1</accession>
<reference evidence="2" key="1">
    <citation type="journal article" date="2019" name="bioRxiv">
        <title>The Genome of the Zebra Mussel, Dreissena polymorpha: A Resource for Invasive Species Research.</title>
        <authorList>
            <person name="McCartney M.A."/>
            <person name="Auch B."/>
            <person name="Kono T."/>
            <person name="Mallez S."/>
            <person name="Zhang Y."/>
            <person name="Obille A."/>
            <person name="Becker A."/>
            <person name="Abrahante J.E."/>
            <person name="Garbe J."/>
            <person name="Badalamenti J.P."/>
            <person name="Herman A."/>
            <person name="Mangelson H."/>
            <person name="Liachko I."/>
            <person name="Sullivan S."/>
            <person name="Sone E.D."/>
            <person name="Koren S."/>
            <person name="Silverstein K.A.T."/>
            <person name="Beckman K.B."/>
            <person name="Gohl D.M."/>
        </authorList>
    </citation>
    <scope>NUCLEOTIDE SEQUENCE</scope>
    <source>
        <strain evidence="2">Duluth1</strain>
        <tissue evidence="2">Whole animal</tissue>
    </source>
</reference>
<feature type="compositionally biased region" description="Polar residues" evidence="1">
    <location>
        <begin position="36"/>
        <end position="45"/>
    </location>
</feature>
<keyword evidence="3" id="KW-1185">Reference proteome</keyword>
<dbReference type="AlphaFoldDB" id="A0A9D4CMJ1"/>
<organism evidence="2 3">
    <name type="scientific">Dreissena polymorpha</name>
    <name type="common">Zebra mussel</name>
    <name type="synonym">Mytilus polymorpha</name>
    <dbReference type="NCBI Taxonomy" id="45954"/>
    <lineage>
        <taxon>Eukaryota</taxon>
        <taxon>Metazoa</taxon>
        <taxon>Spiralia</taxon>
        <taxon>Lophotrochozoa</taxon>
        <taxon>Mollusca</taxon>
        <taxon>Bivalvia</taxon>
        <taxon>Autobranchia</taxon>
        <taxon>Heteroconchia</taxon>
        <taxon>Euheterodonta</taxon>
        <taxon>Imparidentia</taxon>
        <taxon>Neoheterodontei</taxon>
        <taxon>Myida</taxon>
        <taxon>Dreissenoidea</taxon>
        <taxon>Dreissenidae</taxon>
        <taxon>Dreissena</taxon>
    </lineage>
</organism>
<gene>
    <name evidence="2" type="ORF">DPMN_053182</name>
</gene>
<reference evidence="2" key="2">
    <citation type="submission" date="2020-11" db="EMBL/GenBank/DDBJ databases">
        <authorList>
            <person name="McCartney M.A."/>
            <person name="Auch B."/>
            <person name="Kono T."/>
            <person name="Mallez S."/>
            <person name="Becker A."/>
            <person name="Gohl D.M."/>
            <person name="Silverstein K.A.T."/>
            <person name="Koren S."/>
            <person name="Bechman K.B."/>
            <person name="Herman A."/>
            <person name="Abrahante J.E."/>
            <person name="Garbe J."/>
        </authorList>
    </citation>
    <scope>NUCLEOTIDE SEQUENCE</scope>
    <source>
        <strain evidence="2">Duluth1</strain>
        <tissue evidence="2">Whole animal</tissue>
    </source>
</reference>
<evidence type="ECO:0000256" key="1">
    <source>
        <dbReference type="SAM" id="MobiDB-lite"/>
    </source>
</evidence>
<evidence type="ECO:0000313" key="3">
    <source>
        <dbReference type="Proteomes" id="UP000828390"/>
    </source>
</evidence>
<feature type="region of interest" description="Disordered" evidence="1">
    <location>
        <begin position="1"/>
        <end position="48"/>
    </location>
</feature>
<name>A0A9D4CMJ1_DREPO</name>
<proteinExistence type="predicted"/>
<dbReference type="Proteomes" id="UP000828390">
    <property type="component" value="Unassembled WGS sequence"/>
</dbReference>
<protein>
    <submittedName>
        <fullName evidence="2">Uncharacterized protein</fullName>
    </submittedName>
</protein>